<proteinExistence type="predicted"/>
<name>A0A022RAY5_ERYGU</name>
<evidence type="ECO:0000256" key="2">
    <source>
        <dbReference type="ARBA" id="ARBA00023136"/>
    </source>
</evidence>
<feature type="region of interest" description="Disordered" evidence="3">
    <location>
        <begin position="1"/>
        <end position="61"/>
    </location>
</feature>
<keyword evidence="4" id="KW-1133">Transmembrane helix</keyword>
<keyword evidence="6" id="KW-1185">Reference proteome</keyword>
<evidence type="ECO:0000256" key="4">
    <source>
        <dbReference type="SAM" id="Phobius"/>
    </source>
</evidence>
<protein>
    <recommendedName>
        <fullName evidence="7">Late embryogenesis abundant protein LEA-2 subgroup domain-containing protein</fullName>
    </recommendedName>
</protein>
<accession>A0A022RAY5</accession>
<dbReference type="Proteomes" id="UP000030748">
    <property type="component" value="Unassembled WGS sequence"/>
</dbReference>
<dbReference type="GO" id="GO:0098542">
    <property type="term" value="P:defense response to other organism"/>
    <property type="evidence" value="ECO:0007669"/>
    <property type="project" value="InterPro"/>
</dbReference>
<dbReference type="EMBL" id="KI630583">
    <property type="protein sequence ID" value="EYU36893.1"/>
    <property type="molecule type" value="Genomic_DNA"/>
</dbReference>
<organism evidence="5 6">
    <name type="scientific">Erythranthe guttata</name>
    <name type="common">Yellow monkey flower</name>
    <name type="synonym">Mimulus guttatus</name>
    <dbReference type="NCBI Taxonomy" id="4155"/>
    <lineage>
        <taxon>Eukaryota</taxon>
        <taxon>Viridiplantae</taxon>
        <taxon>Streptophyta</taxon>
        <taxon>Embryophyta</taxon>
        <taxon>Tracheophyta</taxon>
        <taxon>Spermatophyta</taxon>
        <taxon>Magnoliopsida</taxon>
        <taxon>eudicotyledons</taxon>
        <taxon>Gunneridae</taxon>
        <taxon>Pentapetalae</taxon>
        <taxon>asterids</taxon>
        <taxon>lamiids</taxon>
        <taxon>Lamiales</taxon>
        <taxon>Phrymaceae</taxon>
        <taxon>Erythranthe</taxon>
    </lineage>
</organism>
<comment type="subcellular location">
    <subcellularLocation>
        <location evidence="1">Membrane</location>
    </subcellularLocation>
</comment>
<gene>
    <name evidence="5" type="ORF">MIMGU_mgv1a014780mg</name>
</gene>
<evidence type="ECO:0000256" key="3">
    <source>
        <dbReference type="SAM" id="MobiDB-lite"/>
    </source>
</evidence>
<evidence type="ECO:0000313" key="6">
    <source>
        <dbReference type="Proteomes" id="UP000030748"/>
    </source>
</evidence>
<keyword evidence="2 4" id="KW-0472">Membrane</keyword>
<sequence>MAADSAPKGSRLPLQKSLSRRVSFNENTLPKPPDHRRPRPPSTAGDYDSDTESQTNARPRRRGCGPLCNSCCAWTSLTVGILLILFLLLGGIYFAFLQSNLPEVRLQRLDINALAVNTTAAGDTLLTADFEVRLNATNGSGNIELGYSSMTATISSAGVNFGEVRIADMRQAPHRRRS</sequence>
<reference evidence="5 6" key="1">
    <citation type="journal article" date="2013" name="Proc. Natl. Acad. Sci. U.S.A.">
        <title>Fine-scale variation in meiotic recombination in Mimulus inferred from population shotgun sequencing.</title>
        <authorList>
            <person name="Hellsten U."/>
            <person name="Wright K.M."/>
            <person name="Jenkins J."/>
            <person name="Shu S."/>
            <person name="Yuan Y."/>
            <person name="Wessler S.R."/>
            <person name="Schmutz J."/>
            <person name="Willis J.H."/>
            <person name="Rokhsar D.S."/>
        </authorList>
    </citation>
    <scope>NUCLEOTIDE SEQUENCE [LARGE SCALE GENOMIC DNA]</scope>
    <source>
        <strain evidence="6">cv. DUN x IM62</strain>
    </source>
</reference>
<dbReference type="PANTHER" id="PTHR31234:SF32">
    <property type="entry name" value="LATE EMBRYOGENESIS ABUNDANT (LEA) HYDROXYPROLINE-RICH GLYCOPROTEIN FAMILY"/>
    <property type="match status" value="1"/>
</dbReference>
<dbReference type="InterPro" id="IPR044839">
    <property type="entry name" value="NDR1-like"/>
</dbReference>
<dbReference type="PANTHER" id="PTHR31234">
    <property type="entry name" value="LATE EMBRYOGENESIS ABUNDANT (LEA) HYDROXYPROLINE-RICH GLYCOPROTEIN FAMILY"/>
    <property type="match status" value="1"/>
</dbReference>
<keyword evidence="4" id="KW-0812">Transmembrane</keyword>
<evidence type="ECO:0000256" key="1">
    <source>
        <dbReference type="ARBA" id="ARBA00004370"/>
    </source>
</evidence>
<dbReference type="GO" id="GO:0016020">
    <property type="term" value="C:membrane"/>
    <property type="evidence" value="ECO:0007669"/>
    <property type="project" value="UniProtKB-SubCell"/>
</dbReference>
<evidence type="ECO:0000313" key="5">
    <source>
        <dbReference type="EMBL" id="EYU36893.1"/>
    </source>
</evidence>
<dbReference type="AlphaFoldDB" id="A0A022RAY5"/>
<feature type="compositionally biased region" description="Polar residues" evidence="3">
    <location>
        <begin position="16"/>
        <end position="28"/>
    </location>
</feature>
<evidence type="ECO:0008006" key="7">
    <source>
        <dbReference type="Google" id="ProtNLM"/>
    </source>
</evidence>
<feature type="transmembrane region" description="Helical" evidence="4">
    <location>
        <begin position="74"/>
        <end position="96"/>
    </location>
</feature>